<dbReference type="AlphaFoldDB" id="A0A5Q0N201"/>
<protein>
    <submittedName>
        <fullName evidence="1">Uncharacterized protein</fullName>
    </submittedName>
</protein>
<sequence>MDPLKIFKIPLDFLGSSMFLVNFKKLNKNCSTEIVKIESIIKYKIDFKFISPTQVEIIISLQDDPSIVIYKFVDKLITVPKMEEHEILIERTIMSRKNEVYLIDLQINEILLIKKGNINYKPKGYIKTIPSNNKFNRDNLKKIITFYIEA</sequence>
<dbReference type="GeneID" id="42437625"/>
<proteinExistence type="predicted"/>
<dbReference type="EMBL" id="MK993555">
    <property type="protein sequence ID" value="QFZ98535.1"/>
    <property type="molecule type" value="Genomic_DNA"/>
</dbReference>
<name>A0A5Q0N201_9AGAR</name>
<geneLocation type="mitochondrion" evidence="1"/>
<gene>
    <name evidence="1" type="primary">orf150</name>
</gene>
<dbReference type="RefSeq" id="YP_009710586.1">
    <property type="nucleotide sequence ID" value="NC_045195.1"/>
</dbReference>
<keyword evidence="1" id="KW-0496">Mitochondrion</keyword>
<accession>A0A5Q0N201</accession>
<evidence type="ECO:0000313" key="1">
    <source>
        <dbReference type="EMBL" id="QFZ98535.1"/>
    </source>
</evidence>
<organism evidence="1">
    <name type="scientific">Amanita basii</name>
    <dbReference type="NCBI Taxonomy" id="1262671"/>
    <lineage>
        <taxon>Eukaryota</taxon>
        <taxon>Fungi</taxon>
        <taxon>Dikarya</taxon>
        <taxon>Basidiomycota</taxon>
        <taxon>Agaricomycotina</taxon>
        <taxon>Agaricomycetes</taxon>
        <taxon>Agaricomycetidae</taxon>
        <taxon>Agaricales</taxon>
        <taxon>Pluteineae</taxon>
        <taxon>Amanitaceae</taxon>
        <taxon>Amanita</taxon>
    </lineage>
</organism>
<reference evidence="1" key="1">
    <citation type="journal article" name="Front. Microbiol.">
        <title>Comparative Mitogenome Analysis Reveals Mitochondrial Genome Differentiation in Ectomycorrhizal and Asymbiotic Amanita Species.</title>
        <authorList>
            <person name="Li Q."/>
            <person name="He X."/>
            <person name="Ren Y."/>
            <person name="Xiong C."/>
            <person name="Jin X."/>
            <person name="Peng L."/>
            <person name="Huang W."/>
        </authorList>
    </citation>
    <scope>NUCLEOTIDE SEQUENCE</scope>
</reference>